<comment type="subcellular location">
    <subcellularLocation>
        <location evidence="1">Membrane</location>
        <topology evidence="1">Multi-pass membrane protein</topology>
    </subcellularLocation>
</comment>
<dbReference type="Pfam" id="PF01490">
    <property type="entry name" value="Aa_trans"/>
    <property type="match status" value="1"/>
</dbReference>
<feature type="transmembrane region" description="Helical" evidence="6">
    <location>
        <begin position="57"/>
        <end position="75"/>
    </location>
</feature>
<gene>
    <name evidence="8" type="ORF">FNF28_07116</name>
</gene>
<dbReference type="Proteomes" id="UP000324907">
    <property type="component" value="Unassembled WGS sequence"/>
</dbReference>
<evidence type="ECO:0000313" key="8">
    <source>
        <dbReference type="EMBL" id="KAA0151651.1"/>
    </source>
</evidence>
<proteinExistence type="predicted"/>
<dbReference type="EMBL" id="VLTL01000216">
    <property type="protein sequence ID" value="KAA0151651.1"/>
    <property type="molecule type" value="Genomic_DNA"/>
</dbReference>
<feature type="region of interest" description="Disordered" evidence="5">
    <location>
        <begin position="364"/>
        <end position="416"/>
    </location>
</feature>
<feature type="region of interest" description="Disordered" evidence="5">
    <location>
        <begin position="274"/>
        <end position="340"/>
    </location>
</feature>
<feature type="transmembrane region" description="Helical" evidence="6">
    <location>
        <begin position="185"/>
        <end position="204"/>
    </location>
</feature>
<evidence type="ECO:0000256" key="4">
    <source>
        <dbReference type="ARBA" id="ARBA00023136"/>
    </source>
</evidence>
<comment type="caution">
    <text evidence="8">The sequence shown here is derived from an EMBL/GenBank/DDBJ whole genome shotgun (WGS) entry which is preliminary data.</text>
</comment>
<feature type="transmembrane region" description="Helical" evidence="6">
    <location>
        <begin position="160"/>
        <end position="178"/>
    </location>
</feature>
<dbReference type="GO" id="GO:0015179">
    <property type="term" value="F:L-amino acid transmembrane transporter activity"/>
    <property type="evidence" value="ECO:0007669"/>
    <property type="project" value="TreeGrafter"/>
</dbReference>
<name>A0A5A8CIJ3_CAFRO</name>
<dbReference type="GO" id="GO:0016020">
    <property type="term" value="C:membrane"/>
    <property type="evidence" value="ECO:0007669"/>
    <property type="project" value="UniProtKB-SubCell"/>
</dbReference>
<dbReference type="PANTHER" id="PTHR22950">
    <property type="entry name" value="AMINO ACID TRANSPORTER"/>
    <property type="match status" value="1"/>
</dbReference>
<feature type="region of interest" description="Disordered" evidence="5">
    <location>
        <begin position="566"/>
        <end position="626"/>
    </location>
</feature>
<feature type="compositionally biased region" description="Low complexity" evidence="5">
    <location>
        <begin position="321"/>
        <end position="340"/>
    </location>
</feature>
<feature type="compositionally biased region" description="Gly residues" evidence="5">
    <location>
        <begin position="398"/>
        <end position="410"/>
    </location>
</feature>
<evidence type="ECO:0000313" key="9">
    <source>
        <dbReference type="Proteomes" id="UP000324907"/>
    </source>
</evidence>
<keyword evidence="3 6" id="KW-1133">Transmembrane helix</keyword>
<organism evidence="8 9">
    <name type="scientific">Cafeteria roenbergensis</name>
    <name type="common">Marine flagellate</name>
    <dbReference type="NCBI Taxonomy" id="33653"/>
    <lineage>
        <taxon>Eukaryota</taxon>
        <taxon>Sar</taxon>
        <taxon>Stramenopiles</taxon>
        <taxon>Bigyra</taxon>
        <taxon>Opalozoa</taxon>
        <taxon>Bicosoecida</taxon>
        <taxon>Cafeteriaceae</taxon>
        <taxon>Cafeteria</taxon>
    </lineage>
</organism>
<feature type="compositionally biased region" description="Gly residues" evidence="5">
    <location>
        <begin position="365"/>
        <end position="386"/>
    </location>
</feature>
<evidence type="ECO:0000259" key="7">
    <source>
        <dbReference type="Pfam" id="PF01490"/>
    </source>
</evidence>
<evidence type="ECO:0000256" key="2">
    <source>
        <dbReference type="ARBA" id="ARBA00022692"/>
    </source>
</evidence>
<evidence type="ECO:0000256" key="5">
    <source>
        <dbReference type="SAM" id="MobiDB-lite"/>
    </source>
</evidence>
<feature type="transmembrane region" description="Helical" evidence="6">
    <location>
        <begin position="684"/>
        <end position="704"/>
    </location>
</feature>
<keyword evidence="4 6" id="KW-0472">Membrane</keyword>
<feature type="transmembrane region" description="Helical" evidence="6">
    <location>
        <begin position="127"/>
        <end position="148"/>
    </location>
</feature>
<protein>
    <recommendedName>
        <fullName evidence="7">Amino acid transporter transmembrane domain-containing protein</fullName>
    </recommendedName>
</protein>
<keyword evidence="2 6" id="KW-0812">Transmembrane</keyword>
<dbReference type="InterPro" id="IPR013057">
    <property type="entry name" value="AA_transpt_TM"/>
</dbReference>
<evidence type="ECO:0000256" key="3">
    <source>
        <dbReference type="ARBA" id="ARBA00022989"/>
    </source>
</evidence>
<feature type="domain" description="Amino acid transporter transmembrane" evidence="7">
    <location>
        <begin position="25"/>
        <end position="261"/>
    </location>
</feature>
<evidence type="ECO:0000256" key="6">
    <source>
        <dbReference type="SAM" id="Phobius"/>
    </source>
</evidence>
<accession>A0A5A8CIJ3</accession>
<feature type="transmembrane region" description="Helical" evidence="6">
    <location>
        <begin position="28"/>
        <end position="51"/>
    </location>
</feature>
<feature type="transmembrane region" description="Helical" evidence="6">
    <location>
        <begin position="764"/>
        <end position="785"/>
    </location>
</feature>
<evidence type="ECO:0000256" key="1">
    <source>
        <dbReference type="ARBA" id="ARBA00004141"/>
    </source>
</evidence>
<feature type="transmembrane region" description="Helical" evidence="6">
    <location>
        <begin position="656"/>
        <end position="677"/>
    </location>
</feature>
<reference evidence="8 9" key="1">
    <citation type="submission" date="2019-07" db="EMBL/GenBank/DDBJ databases">
        <title>Genomes of Cafeteria roenbergensis.</title>
        <authorList>
            <person name="Fischer M.G."/>
            <person name="Hackl T."/>
            <person name="Roman M."/>
        </authorList>
    </citation>
    <scope>NUCLEOTIDE SEQUENCE [LARGE SCALE GENOMIC DNA]</scope>
    <source>
        <strain evidence="8 9">RCC970-E3</strain>
    </source>
</reference>
<feature type="compositionally biased region" description="Low complexity" evidence="5">
    <location>
        <begin position="282"/>
        <end position="300"/>
    </location>
</feature>
<sequence length="798" mass="81774">MASLVHGTFRPGACCAGWQWRDLEVIGAWFSLVKCFLGIGLLTMPFAFAIAGWLEGLIFVILIVVVERVSFHMILDSSRIGHYVMRPLWGKKAAARPSRRHGHPVLVQEQFSTFPELASAVGGATGFWLVMVLLSLAQLGALVSYTLFLASNVQTLFPSLSHLAAVGVVTLAVFPLVLPVKMSSLNPASVIGISSLVLSLAIFFSRCASSGSHADDPAWVRSTDLASNATHVEGMFRFLGIAVFAAEGVAQILPVRASLKAYLAEAHAKNGLPVEGRGSGWDPVDGDAAGAAPTDAADTGSVESSLLADTAGAGGQGAPLSRGASDGTGTAAGSQAASGESYADDDVGLLRCIDGDMDVRACGPAGSGGAGPAAGDGGADSSGGEGVARRRTAAGAGAANGGGGGGGGGATSVQDDVDDDASVQTELNRAARSHVHRGAMADAKDAASPVARSKAEAAALARYPHHSPRWYGTKLRWAHRLAEAEETMWCMSDSVLVVAGAALVVVGVLGWQCMGPGTPAIITKALDNSPAGVVTRALLVVNILCTYPLALFPVVEVADLTGPGNVPEGRAPGAMAAGGEGGEQGADEAGDAAAESEDSDVDDTAAGPGAALTHRRGTSAAPRPTAEEVEALTGEAPPAEGVCGACFRRGGCMEGWTAWGVLFRLAAVLLASGLALLVREVSLVLSLVGWVCLGGLSFVVPPILRLQVDAVHRQAYARFTKRHPRYRFRATKDSVVVMGQTAEMDSKGRARVGVPPLSSCERNFLWVFFVVGTGLCLAGAVLSLVEHARSGGGDAVHA</sequence>
<feature type="compositionally biased region" description="Acidic residues" evidence="5">
    <location>
        <begin position="585"/>
        <end position="603"/>
    </location>
</feature>
<dbReference type="AlphaFoldDB" id="A0A5A8CIJ3"/>